<reference evidence="2 3" key="1">
    <citation type="submission" date="2020-04" db="EMBL/GenBank/DDBJ databases">
        <title>A novel species of genus Lactobacillus that was isolated from fermented food Zha-chili.</title>
        <authorList>
            <person name="Zhang Z."/>
        </authorList>
    </citation>
    <scope>NUCLEOTIDE SEQUENCE [LARGE SCALE GENOMIC DNA]</scope>
    <source>
        <strain evidence="3">HBUAS51383</strain>
    </source>
</reference>
<sequence length="90" mass="8674">MTTPANVSVTGVTLDNPTLSVGTGATGQLKATVAPTNATDKTVTWSSSDDTVATVDTTGKVTGVKAGTATITATASGKTATSAVTVTEAA</sequence>
<gene>
    <name evidence="2" type="ORF">HC026_01995</name>
</gene>
<dbReference type="InterPro" id="IPR008964">
    <property type="entry name" value="Invasin/intimin_cell_adhesion"/>
</dbReference>
<evidence type="ECO:0000259" key="1">
    <source>
        <dbReference type="SMART" id="SM00635"/>
    </source>
</evidence>
<name>A0ABX1KUU4_9LACO</name>
<dbReference type="Pfam" id="PF02368">
    <property type="entry name" value="Big_2"/>
    <property type="match status" value="1"/>
</dbReference>
<proteinExistence type="predicted"/>
<dbReference type="SMART" id="SM00635">
    <property type="entry name" value="BID_2"/>
    <property type="match status" value="1"/>
</dbReference>
<comment type="caution">
    <text evidence="2">The sequence shown here is derived from an EMBL/GenBank/DDBJ whole genome shotgun (WGS) entry which is preliminary data.</text>
</comment>
<accession>A0ABX1KUU4</accession>
<dbReference type="EMBL" id="JAAXLJ010000003">
    <property type="protein sequence ID" value="NLR17686.1"/>
    <property type="molecule type" value="Genomic_DNA"/>
</dbReference>
<dbReference type="SUPFAM" id="SSF49373">
    <property type="entry name" value="Invasin/intimin cell-adhesion fragments"/>
    <property type="match status" value="1"/>
</dbReference>
<evidence type="ECO:0000313" key="3">
    <source>
        <dbReference type="Proteomes" id="UP000763447"/>
    </source>
</evidence>
<dbReference type="RefSeq" id="WP_168924465.1">
    <property type="nucleotide sequence ID" value="NZ_JAAXLJ010000003.1"/>
</dbReference>
<evidence type="ECO:0000313" key="2">
    <source>
        <dbReference type="EMBL" id="NLR17686.1"/>
    </source>
</evidence>
<dbReference type="Gene3D" id="2.60.40.1080">
    <property type="match status" value="1"/>
</dbReference>
<dbReference type="InterPro" id="IPR003343">
    <property type="entry name" value="Big_2"/>
</dbReference>
<organism evidence="2 3">
    <name type="scientific">Secundilactobacillus angelensis</name>
    <dbReference type="NCBI Taxonomy" id="2722706"/>
    <lineage>
        <taxon>Bacteria</taxon>
        <taxon>Bacillati</taxon>
        <taxon>Bacillota</taxon>
        <taxon>Bacilli</taxon>
        <taxon>Lactobacillales</taxon>
        <taxon>Lactobacillaceae</taxon>
        <taxon>Secundilactobacillus</taxon>
    </lineage>
</organism>
<feature type="domain" description="BIG2" evidence="1">
    <location>
        <begin position="8"/>
        <end position="85"/>
    </location>
</feature>
<protein>
    <recommendedName>
        <fullName evidence="1">BIG2 domain-containing protein</fullName>
    </recommendedName>
</protein>
<keyword evidence="3" id="KW-1185">Reference proteome</keyword>
<dbReference type="Proteomes" id="UP000763447">
    <property type="component" value="Unassembled WGS sequence"/>
</dbReference>